<dbReference type="HOGENOM" id="CLU_633854_0_0_1"/>
<dbReference type="SUPFAM" id="SSF144091">
    <property type="entry name" value="Rhomboid-like"/>
    <property type="match status" value="1"/>
</dbReference>
<keyword evidence="4 7" id="KW-0256">Endoplasmic reticulum</keyword>
<dbReference type="GeneID" id="7831524"/>
<dbReference type="InterPro" id="IPR007599">
    <property type="entry name" value="DER1"/>
</dbReference>
<feature type="transmembrane region" description="Helical" evidence="7">
    <location>
        <begin position="151"/>
        <end position="168"/>
    </location>
</feature>
<organism evidence="8 9">
    <name type="scientific">Tetrahymena thermophila (strain SB210)</name>
    <dbReference type="NCBI Taxonomy" id="312017"/>
    <lineage>
        <taxon>Eukaryota</taxon>
        <taxon>Sar</taxon>
        <taxon>Alveolata</taxon>
        <taxon>Ciliophora</taxon>
        <taxon>Intramacronucleata</taxon>
        <taxon>Oligohymenophorea</taxon>
        <taxon>Hymenostomatida</taxon>
        <taxon>Tetrahymenina</taxon>
        <taxon>Tetrahymenidae</taxon>
        <taxon>Tetrahymena</taxon>
    </lineage>
</organism>
<accession>Q247T1</accession>
<dbReference type="InParanoid" id="Q247T1"/>
<dbReference type="Proteomes" id="UP000009168">
    <property type="component" value="Unassembled WGS sequence"/>
</dbReference>
<evidence type="ECO:0000313" key="9">
    <source>
        <dbReference type="Proteomes" id="UP000009168"/>
    </source>
</evidence>
<evidence type="ECO:0000313" key="8">
    <source>
        <dbReference type="EMBL" id="EAS04019.3"/>
    </source>
</evidence>
<feature type="transmembrane region" description="Helical" evidence="7">
    <location>
        <begin position="97"/>
        <end position="130"/>
    </location>
</feature>
<feature type="transmembrane region" description="Helical" evidence="7">
    <location>
        <begin position="13"/>
        <end position="34"/>
    </location>
</feature>
<dbReference type="GO" id="GO:0006950">
    <property type="term" value="P:response to stress"/>
    <property type="evidence" value="ECO:0007669"/>
    <property type="project" value="UniProtKB-ARBA"/>
</dbReference>
<proteinExistence type="inferred from homology"/>
<dbReference type="Pfam" id="PF04511">
    <property type="entry name" value="DER1"/>
    <property type="match status" value="1"/>
</dbReference>
<evidence type="ECO:0000256" key="3">
    <source>
        <dbReference type="ARBA" id="ARBA00022692"/>
    </source>
</evidence>
<dbReference type="PANTHER" id="PTHR11009">
    <property type="entry name" value="DER1-LIKE PROTEIN, DERLIN"/>
    <property type="match status" value="1"/>
</dbReference>
<dbReference type="GO" id="GO:0005789">
    <property type="term" value="C:endoplasmic reticulum membrane"/>
    <property type="evidence" value="ECO:0007669"/>
    <property type="project" value="UniProtKB-SubCell"/>
</dbReference>
<dbReference type="OrthoDB" id="312312at2759"/>
<protein>
    <recommendedName>
        <fullName evidence="7">Derlin</fullName>
    </recommendedName>
</protein>
<keyword evidence="3 7" id="KW-0812">Transmembrane</keyword>
<keyword evidence="5 7" id="KW-1133">Transmembrane helix</keyword>
<name>Q247T1_TETTS</name>
<dbReference type="STRING" id="312017.Q247T1"/>
<evidence type="ECO:0000256" key="1">
    <source>
        <dbReference type="ARBA" id="ARBA00004477"/>
    </source>
</evidence>
<dbReference type="RefSeq" id="XP_001024264.3">
    <property type="nucleotide sequence ID" value="XM_001024264.3"/>
</dbReference>
<dbReference type="FunCoup" id="Q247T1">
    <property type="interactions" value="49"/>
</dbReference>
<reference evidence="9" key="1">
    <citation type="journal article" date="2006" name="PLoS Biol.">
        <title>Macronuclear genome sequence of the ciliate Tetrahymena thermophila, a model eukaryote.</title>
        <authorList>
            <person name="Eisen J.A."/>
            <person name="Coyne R.S."/>
            <person name="Wu M."/>
            <person name="Wu D."/>
            <person name="Thiagarajan M."/>
            <person name="Wortman J.R."/>
            <person name="Badger J.H."/>
            <person name="Ren Q."/>
            <person name="Amedeo P."/>
            <person name="Jones K.M."/>
            <person name="Tallon L.J."/>
            <person name="Delcher A.L."/>
            <person name="Salzberg S.L."/>
            <person name="Silva J.C."/>
            <person name="Haas B.J."/>
            <person name="Majoros W.H."/>
            <person name="Farzad M."/>
            <person name="Carlton J.M."/>
            <person name="Smith R.K. Jr."/>
            <person name="Garg J."/>
            <person name="Pearlman R.E."/>
            <person name="Karrer K.M."/>
            <person name="Sun L."/>
            <person name="Manning G."/>
            <person name="Elde N.C."/>
            <person name="Turkewitz A.P."/>
            <person name="Asai D.J."/>
            <person name="Wilkes D.E."/>
            <person name="Wang Y."/>
            <person name="Cai H."/>
            <person name="Collins K."/>
            <person name="Stewart B.A."/>
            <person name="Lee S.R."/>
            <person name="Wilamowska K."/>
            <person name="Weinberg Z."/>
            <person name="Ruzzo W.L."/>
            <person name="Wloga D."/>
            <person name="Gaertig J."/>
            <person name="Frankel J."/>
            <person name="Tsao C.-C."/>
            <person name="Gorovsky M.A."/>
            <person name="Keeling P.J."/>
            <person name="Waller R.F."/>
            <person name="Patron N.J."/>
            <person name="Cherry J.M."/>
            <person name="Stover N.A."/>
            <person name="Krieger C.J."/>
            <person name="del Toro C."/>
            <person name="Ryder H.F."/>
            <person name="Williamson S.C."/>
            <person name="Barbeau R.A."/>
            <person name="Hamilton E.P."/>
            <person name="Orias E."/>
        </authorList>
    </citation>
    <scope>NUCLEOTIDE SEQUENCE [LARGE SCALE GENOMIC DNA]</scope>
    <source>
        <strain evidence="9">SB210</strain>
    </source>
</reference>
<sequence>MEDFKTWYFQFPVVSRSFITAVVAVTVVASLIYSPLPYYMYLDFQKLKNFQIWRIFTNFFFLGTFGPNIIWDLVYLYFATTRLDSLFTDRQVDEQLWLYIVVMTFLSIAGLIFSTPFLCSTLLFAFIYIWCKRQPFETVQFFFGLKFKSGYFPYILMGLHLILGQSIISDLIGVAAGHGYVFFKYIYPVSSGKDFLRTPRFFTSFVNKYISKTQAHNYQNPNNQQQNNQGQQGFNFRQFQGQGVRIG</sequence>
<evidence type="ECO:0000256" key="4">
    <source>
        <dbReference type="ARBA" id="ARBA00022824"/>
    </source>
</evidence>
<evidence type="ECO:0000256" key="6">
    <source>
        <dbReference type="ARBA" id="ARBA00023136"/>
    </source>
</evidence>
<comment type="function">
    <text evidence="7">May be involved in the degradation of misfolded endoplasmic reticulum (ER) luminal proteins.</text>
</comment>
<dbReference type="InterPro" id="IPR035952">
    <property type="entry name" value="Rhomboid-like_sf"/>
</dbReference>
<dbReference type="KEGG" id="tet:TTHERM_00994160"/>
<evidence type="ECO:0000256" key="2">
    <source>
        <dbReference type="ARBA" id="ARBA00008917"/>
    </source>
</evidence>
<dbReference type="EMBL" id="GG662458">
    <property type="protein sequence ID" value="EAS04019.3"/>
    <property type="molecule type" value="Genomic_DNA"/>
</dbReference>
<keyword evidence="6 7" id="KW-0472">Membrane</keyword>
<comment type="similarity">
    <text evidence="2 7">Belongs to the derlin family.</text>
</comment>
<gene>
    <name evidence="8" type="ORF">TTHERM_00994160</name>
</gene>
<feature type="transmembrane region" description="Helical" evidence="7">
    <location>
        <begin position="55"/>
        <end position="77"/>
    </location>
</feature>
<evidence type="ECO:0000256" key="7">
    <source>
        <dbReference type="RuleBase" id="RU363059"/>
    </source>
</evidence>
<keyword evidence="9" id="KW-1185">Reference proteome</keyword>
<evidence type="ECO:0000256" key="5">
    <source>
        <dbReference type="ARBA" id="ARBA00022989"/>
    </source>
</evidence>
<comment type="subcellular location">
    <subcellularLocation>
        <location evidence="1 7">Endoplasmic reticulum membrane</location>
        <topology evidence="1 7">Multi-pass membrane protein</topology>
    </subcellularLocation>
</comment>
<dbReference type="AlphaFoldDB" id="Q247T1"/>